<protein>
    <submittedName>
        <fullName evidence="3">Uncharacterized protein, YkwD family</fullName>
    </submittedName>
</protein>
<dbReference type="EMBL" id="FOMT01000007">
    <property type="protein sequence ID" value="SFF28241.1"/>
    <property type="molecule type" value="Genomic_DNA"/>
</dbReference>
<dbReference type="AlphaFoldDB" id="A0A1I2HIE9"/>
<evidence type="ECO:0000313" key="4">
    <source>
        <dbReference type="Proteomes" id="UP000198855"/>
    </source>
</evidence>
<sequence>MTKKKTVLRKNTAARKTAVKKTAANNTKTDLLYPLQETFEDEVFALVNQEREAAGLPPLSRLEVLFEAAEAKAQDMRDNNYFDHISPTYGTPGQMLTQFGVEWTAYGENIAAGQRTPAAVMEAWMNSPGHRANILSPKFTHLGVGFAPGTTDSRFRTYWVQEFVRL</sequence>
<dbReference type="Proteomes" id="UP000198855">
    <property type="component" value="Unassembled WGS sequence"/>
</dbReference>
<accession>A0A1I2HIE9</accession>
<dbReference type="OrthoDB" id="9783944at2"/>
<feature type="region of interest" description="Disordered" evidence="1">
    <location>
        <begin position="1"/>
        <end position="21"/>
    </location>
</feature>
<keyword evidence="4" id="KW-1185">Reference proteome</keyword>
<organism evidence="3 4">
    <name type="scientific">Paenibacillus catalpae</name>
    <dbReference type="NCBI Taxonomy" id="1045775"/>
    <lineage>
        <taxon>Bacteria</taxon>
        <taxon>Bacillati</taxon>
        <taxon>Bacillota</taxon>
        <taxon>Bacilli</taxon>
        <taxon>Bacillales</taxon>
        <taxon>Paenibacillaceae</taxon>
        <taxon>Paenibacillus</taxon>
    </lineage>
</organism>
<dbReference type="PANTHER" id="PTHR31157:SF1">
    <property type="entry name" value="SCP DOMAIN-CONTAINING PROTEIN"/>
    <property type="match status" value="1"/>
</dbReference>
<dbReference type="SUPFAM" id="SSF55797">
    <property type="entry name" value="PR-1-like"/>
    <property type="match status" value="1"/>
</dbReference>
<evidence type="ECO:0000259" key="2">
    <source>
        <dbReference type="Pfam" id="PF00188"/>
    </source>
</evidence>
<reference evidence="4" key="1">
    <citation type="submission" date="2016-10" db="EMBL/GenBank/DDBJ databases">
        <authorList>
            <person name="Varghese N."/>
            <person name="Submissions S."/>
        </authorList>
    </citation>
    <scope>NUCLEOTIDE SEQUENCE [LARGE SCALE GENOMIC DNA]</scope>
    <source>
        <strain evidence="4">CGMCC 1.10784</strain>
    </source>
</reference>
<dbReference type="Gene3D" id="3.40.33.10">
    <property type="entry name" value="CAP"/>
    <property type="match status" value="1"/>
</dbReference>
<feature type="compositionally biased region" description="Low complexity" evidence="1">
    <location>
        <begin position="10"/>
        <end position="21"/>
    </location>
</feature>
<dbReference type="InterPro" id="IPR014044">
    <property type="entry name" value="CAP_dom"/>
</dbReference>
<dbReference type="InterPro" id="IPR035940">
    <property type="entry name" value="CAP_sf"/>
</dbReference>
<proteinExistence type="predicted"/>
<gene>
    <name evidence="3" type="ORF">SAMN05216378_5762</name>
</gene>
<dbReference type="PANTHER" id="PTHR31157">
    <property type="entry name" value="SCP DOMAIN-CONTAINING PROTEIN"/>
    <property type="match status" value="1"/>
</dbReference>
<dbReference type="Pfam" id="PF00188">
    <property type="entry name" value="CAP"/>
    <property type="match status" value="1"/>
</dbReference>
<dbReference type="STRING" id="1045775.SAMN05216378_5762"/>
<dbReference type="CDD" id="cd05379">
    <property type="entry name" value="CAP_bacterial"/>
    <property type="match status" value="1"/>
</dbReference>
<name>A0A1I2HIE9_9BACL</name>
<evidence type="ECO:0000313" key="3">
    <source>
        <dbReference type="EMBL" id="SFF28241.1"/>
    </source>
</evidence>
<feature type="domain" description="SCP" evidence="2">
    <location>
        <begin position="45"/>
        <end position="163"/>
    </location>
</feature>
<evidence type="ECO:0000256" key="1">
    <source>
        <dbReference type="SAM" id="MobiDB-lite"/>
    </source>
</evidence>
<dbReference type="RefSeq" id="WP_091190226.1">
    <property type="nucleotide sequence ID" value="NZ_FOMT01000007.1"/>
</dbReference>